<evidence type="ECO:0000256" key="3">
    <source>
        <dbReference type="ARBA" id="ARBA00022729"/>
    </source>
</evidence>
<name>A0ABD0X2B8_UMBPY</name>
<dbReference type="InterPro" id="IPR036179">
    <property type="entry name" value="Ig-like_dom_sf"/>
</dbReference>
<dbReference type="GO" id="GO:0016020">
    <property type="term" value="C:membrane"/>
    <property type="evidence" value="ECO:0007669"/>
    <property type="project" value="UniProtKB-SubCell"/>
</dbReference>
<evidence type="ECO:0000256" key="10">
    <source>
        <dbReference type="SAM" id="SignalP"/>
    </source>
</evidence>
<evidence type="ECO:0000256" key="7">
    <source>
        <dbReference type="ARBA" id="ARBA00023180"/>
    </source>
</evidence>
<keyword evidence="2" id="KW-0812">Transmembrane</keyword>
<organism evidence="12 13">
    <name type="scientific">Umbra pygmaea</name>
    <name type="common">Eastern mudminnow</name>
    <dbReference type="NCBI Taxonomy" id="75934"/>
    <lineage>
        <taxon>Eukaryota</taxon>
        <taxon>Metazoa</taxon>
        <taxon>Chordata</taxon>
        <taxon>Craniata</taxon>
        <taxon>Vertebrata</taxon>
        <taxon>Euteleostomi</taxon>
        <taxon>Actinopterygii</taxon>
        <taxon>Neopterygii</taxon>
        <taxon>Teleostei</taxon>
        <taxon>Protacanthopterygii</taxon>
        <taxon>Esociformes</taxon>
        <taxon>Umbridae</taxon>
        <taxon>Umbra</taxon>
    </lineage>
</organism>
<dbReference type="SUPFAM" id="SSF48726">
    <property type="entry name" value="Immunoglobulin"/>
    <property type="match status" value="1"/>
</dbReference>
<sequence length="388" mass="42391">MLWFRLCFLSFLTAPSVLSFLNGICPQKDPPPGVLVVPSGSTLVLGCSGEVEVNGRKVTVKASEPARTSRSVQTTTDKATLRPITDVNLKSTFGKRKDTTVFAVTATPFITRKKIAGTNLMEGLVTSNPPIRRHTSLPGRGVQNGNGESVKKRTEEESKGEPNESGLGLHTVNQQKRSDSQSRAPPTGMMLQPTADSGVGGADTEQPSDWLYEDADDEYEVVGGRPVRGLRGRFQWRLNGRLLRGGQDGGGVLVRSGATLTLTSMVLSDSGNYSCHRGGQRHFSLRVSVADPPEKPMLSCYKRSPSSKIRCDWTASKPVTPVPQCSLLLSKRLEPFSRVNCSYSVRLLRCWCVLDHKVEEWRESHQAYLCVTNTAGNTTSPPSHLMTF</sequence>
<comment type="caution">
    <text evidence="12">The sequence shown here is derived from an EMBL/GenBank/DDBJ whole genome shotgun (WGS) entry which is preliminary data.</text>
</comment>
<keyword evidence="6" id="KW-0675">Receptor</keyword>
<dbReference type="SMART" id="SM00409">
    <property type="entry name" value="IG"/>
    <property type="match status" value="1"/>
</dbReference>
<evidence type="ECO:0000259" key="11">
    <source>
        <dbReference type="SMART" id="SM00409"/>
    </source>
</evidence>
<feature type="domain" description="Immunoglobulin" evidence="11">
    <location>
        <begin position="32"/>
        <end position="290"/>
    </location>
</feature>
<dbReference type="Proteomes" id="UP001557470">
    <property type="component" value="Unassembled WGS sequence"/>
</dbReference>
<reference evidence="12 13" key="1">
    <citation type="submission" date="2024-06" db="EMBL/GenBank/DDBJ databases">
        <authorList>
            <person name="Pan Q."/>
            <person name="Wen M."/>
            <person name="Jouanno E."/>
            <person name="Zahm M."/>
            <person name="Klopp C."/>
            <person name="Cabau C."/>
            <person name="Louis A."/>
            <person name="Berthelot C."/>
            <person name="Parey E."/>
            <person name="Roest Crollius H."/>
            <person name="Montfort J."/>
            <person name="Robinson-Rechavi M."/>
            <person name="Bouchez O."/>
            <person name="Lampietro C."/>
            <person name="Lopez Roques C."/>
            <person name="Donnadieu C."/>
            <person name="Postlethwait J."/>
            <person name="Bobe J."/>
            <person name="Verreycken H."/>
            <person name="Guiguen Y."/>
        </authorList>
    </citation>
    <scope>NUCLEOTIDE SEQUENCE [LARGE SCALE GENOMIC DNA]</scope>
    <source>
        <strain evidence="12">Up_M1</strain>
        <tissue evidence="12">Testis</tissue>
    </source>
</reference>
<comment type="subcellular location">
    <subcellularLocation>
        <location evidence="1">Membrane</location>
        <topology evidence="1">Single-pass type I membrane protein</topology>
    </subcellularLocation>
</comment>
<protein>
    <recommendedName>
        <fullName evidence="11">Immunoglobulin domain-containing protein</fullName>
    </recommendedName>
</protein>
<evidence type="ECO:0000313" key="13">
    <source>
        <dbReference type="Proteomes" id="UP001557470"/>
    </source>
</evidence>
<dbReference type="CDD" id="cd00096">
    <property type="entry name" value="Ig"/>
    <property type="match status" value="1"/>
</dbReference>
<feature type="region of interest" description="Disordered" evidence="9">
    <location>
        <begin position="125"/>
        <end position="206"/>
    </location>
</feature>
<keyword evidence="4" id="KW-1133">Transmembrane helix</keyword>
<evidence type="ECO:0000256" key="6">
    <source>
        <dbReference type="ARBA" id="ARBA00023170"/>
    </source>
</evidence>
<keyword evidence="8" id="KW-0393">Immunoglobulin domain</keyword>
<dbReference type="Pfam" id="PF09240">
    <property type="entry name" value="IL6Ra-bind"/>
    <property type="match status" value="1"/>
</dbReference>
<evidence type="ECO:0000256" key="9">
    <source>
        <dbReference type="SAM" id="MobiDB-lite"/>
    </source>
</evidence>
<evidence type="ECO:0000256" key="4">
    <source>
        <dbReference type="ARBA" id="ARBA00022989"/>
    </source>
</evidence>
<evidence type="ECO:0000256" key="8">
    <source>
        <dbReference type="ARBA" id="ARBA00023319"/>
    </source>
</evidence>
<keyword evidence="5" id="KW-0472">Membrane</keyword>
<dbReference type="InterPro" id="IPR015321">
    <property type="entry name" value="TypeI_recpt_CBD"/>
</dbReference>
<evidence type="ECO:0000256" key="5">
    <source>
        <dbReference type="ARBA" id="ARBA00023136"/>
    </source>
</evidence>
<dbReference type="Gene3D" id="2.60.40.10">
    <property type="entry name" value="Immunoglobulins"/>
    <property type="match status" value="1"/>
</dbReference>
<dbReference type="SUPFAM" id="SSF49265">
    <property type="entry name" value="Fibronectin type III"/>
    <property type="match status" value="1"/>
</dbReference>
<proteinExistence type="predicted"/>
<dbReference type="InterPro" id="IPR036116">
    <property type="entry name" value="FN3_sf"/>
</dbReference>
<dbReference type="EMBL" id="JAGEUA010000004">
    <property type="protein sequence ID" value="KAL0985264.1"/>
    <property type="molecule type" value="Genomic_DNA"/>
</dbReference>
<feature type="compositionally biased region" description="Basic and acidic residues" evidence="9">
    <location>
        <begin position="149"/>
        <end position="162"/>
    </location>
</feature>
<keyword evidence="13" id="KW-1185">Reference proteome</keyword>
<evidence type="ECO:0000256" key="1">
    <source>
        <dbReference type="ARBA" id="ARBA00004479"/>
    </source>
</evidence>
<keyword evidence="7" id="KW-0325">Glycoprotein</keyword>
<evidence type="ECO:0000313" key="12">
    <source>
        <dbReference type="EMBL" id="KAL0985264.1"/>
    </source>
</evidence>
<dbReference type="InterPro" id="IPR003599">
    <property type="entry name" value="Ig_sub"/>
</dbReference>
<evidence type="ECO:0000256" key="2">
    <source>
        <dbReference type="ARBA" id="ARBA00022692"/>
    </source>
</evidence>
<accession>A0ABD0X2B8</accession>
<dbReference type="InterPro" id="IPR013783">
    <property type="entry name" value="Ig-like_fold"/>
</dbReference>
<gene>
    <name evidence="12" type="ORF">UPYG_G00154730</name>
</gene>
<dbReference type="AlphaFoldDB" id="A0ABD0X2B8"/>
<keyword evidence="3 10" id="KW-0732">Signal</keyword>
<feature type="signal peptide" evidence="10">
    <location>
        <begin position="1"/>
        <end position="19"/>
    </location>
</feature>
<feature type="chain" id="PRO_5044816410" description="Immunoglobulin domain-containing protein" evidence="10">
    <location>
        <begin position="20"/>
        <end position="388"/>
    </location>
</feature>